<dbReference type="GO" id="GO:0005762">
    <property type="term" value="C:mitochondrial large ribosomal subunit"/>
    <property type="evidence" value="ECO:0007669"/>
    <property type="project" value="TreeGrafter"/>
</dbReference>
<comment type="caution">
    <text evidence="9">The sequence shown here is derived from an EMBL/GenBank/DDBJ whole genome shotgun (WGS) entry which is preliminary data.</text>
</comment>
<evidence type="ECO:0000256" key="6">
    <source>
        <dbReference type="ARBA" id="ARBA00023274"/>
    </source>
</evidence>
<dbReference type="InterPro" id="IPR035977">
    <property type="entry name" value="Ribosomal_bL36_sp"/>
</dbReference>
<keyword evidence="10" id="KW-1185">Reference proteome</keyword>
<comment type="similarity">
    <text evidence="2 7">Belongs to the bacterial ribosomal protein bL36 family.</text>
</comment>
<comment type="subcellular location">
    <subcellularLocation>
        <location evidence="1">Mitochondrion</location>
    </subcellularLocation>
</comment>
<dbReference type="GO" id="GO:0006412">
    <property type="term" value="P:translation"/>
    <property type="evidence" value="ECO:0007669"/>
    <property type="project" value="InterPro"/>
</dbReference>
<accession>A0A9Q1B5L9</accession>
<gene>
    <name evidence="9" type="ORF">JRQ81_011654</name>
</gene>
<feature type="region of interest" description="Disordered" evidence="8">
    <location>
        <begin position="1"/>
        <end position="59"/>
    </location>
</feature>
<feature type="compositionally biased region" description="Basic and acidic residues" evidence="8">
    <location>
        <begin position="21"/>
        <end position="48"/>
    </location>
</feature>
<evidence type="ECO:0000256" key="2">
    <source>
        <dbReference type="ARBA" id="ARBA00007645"/>
    </source>
</evidence>
<name>A0A9Q1B5L9_9SAUR</name>
<evidence type="ECO:0000256" key="7">
    <source>
        <dbReference type="RuleBase" id="RU000570"/>
    </source>
</evidence>
<dbReference type="Proteomes" id="UP001142489">
    <property type="component" value="Unassembled WGS sequence"/>
</dbReference>
<sequence>GVGRRGEGAATAHAPTGQASQERDAEGKPRSAQKGERRLTSRAGKDVSRGPVIGRRAASSESGQRAPLAAWWWGFSLGGLPNGLDPMALLPLRNALASLTRSPRFLNCRSASCSFSSCLLGRPTPLNPLQALPANKPHSVDVKPFLLPWMLLNLQPVAGMKGKLIPRKRCKDCFFVRRRGNLYVYCKTHPRHKQRKL</sequence>
<dbReference type="SUPFAM" id="SSF57840">
    <property type="entry name" value="Ribosomal protein L36"/>
    <property type="match status" value="1"/>
</dbReference>
<keyword evidence="4 7" id="KW-0689">Ribosomal protein</keyword>
<proteinExistence type="inferred from homology"/>
<dbReference type="AlphaFoldDB" id="A0A9Q1B5L9"/>
<evidence type="ECO:0000256" key="5">
    <source>
        <dbReference type="ARBA" id="ARBA00023128"/>
    </source>
</evidence>
<keyword evidence="3" id="KW-0809">Transit peptide</keyword>
<dbReference type="NCBIfam" id="TIGR01022">
    <property type="entry name" value="rpmJ_bact"/>
    <property type="match status" value="1"/>
</dbReference>
<dbReference type="Pfam" id="PF00444">
    <property type="entry name" value="Ribosomal_L36"/>
    <property type="match status" value="1"/>
</dbReference>
<evidence type="ECO:0000313" key="9">
    <source>
        <dbReference type="EMBL" id="KAJ7338377.1"/>
    </source>
</evidence>
<dbReference type="PANTHER" id="PTHR46909">
    <property type="entry name" value="39S RIBOSOMAL PROTEIN L36, MITOCHONDRIAL"/>
    <property type="match status" value="1"/>
</dbReference>
<organism evidence="9 10">
    <name type="scientific">Phrynocephalus forsythii</name>
    <dbReference type="NCBI Taxonomy" id="171643"/>
    <lineage>
        <taxon>Eukaryota</taxon>
        <taxon>Metazoa</taxon>
        <taxon>Chordata</taxon>
        <taxon>Craniata</taxon>
        <taxon>Vertebrata</taxon>
        <taxon>Euteleostomi</taxon>
        <taxon>Lepidosauria</taxon>
        <taxon>Squamata</taxon>
        <taxon>Bifurcata</taxon>
        <taxon>Unidentata</taxon>
        <taxon>Episquamata</taxon>
        <taxon>Toxicofera</taxon>
        <taxon>Iguania</taxon>
        <taxon>Acrodonta</taxon>
        <taxon>Agamidae</taxon>
        <taxon>Agaminae</taxon>
        <taxon>Phrynocephalus</taxon>
    </lineage>
</organism>
<evidence type="ECO:0000313" key="10">
    <source>
        <dbReference type="Proteomes" id="UP001142489"/>
    </source>
</evidence>
<dbReference type="InterPro" id="IPR052143">
    <property type="entry name" value="Mitoribosomal_bL36m"/>
</dbReference>
<dbReference type="HAMAP" id="MF_00251">
    <property type="entry name" value="Ribosomal_bL36"/>
    <property type="match status" value="1"/>
</dbReference>
<dbReference type="PANTHER" id="PTHR46909:SF1">
    <property type="entry name" value="LARGE RIBOSOMAL SUBUNIT PROTEIN BL36M"/>
    <property type="match status" value="1"/>
</dbReference>
<dbReference type="InterPro" id="IPR000473">
    <property type="entry name" value="Ribosomal_bL36"/>
</dbReference>
<dbReference type="EMBL" id="JAPFRF010000003">
    <property type="protein sequence ID" value="KAJ7338377.1"/>
    <property type="molecule type" value="Genomic_DNA"/>
</dbReference>
<reference evidence="9" key="1">
    <citation type="journal article" date="2023" name="DNA Res.">
        <title>Chromosome-level genome assembly of Phrynocephalus forsythii using third-generation DNA sequencing and Hi-C analysis.</title>
        <authorList>
            <person name="Qi Y."/>
            <person name="Zhao W."/>
            <person name="Zhao Y."/>
            <person name="Niu C."/>
            <person name="Cao S."/>
            <person name="Zhang Y."/>
        </authorList>
    </citation>
    <scope>NUCLEOTIDE SEQUENCE</scope>
    <source>
        <tissue evidence="9">Muscle</tissue>
    </source>
</reference>
<evidence type="ECO:0000256" key="1">
    <source>
        <dbReference type="ARBA" id="ARBA00004173"/>
    </source>
</evidence>
<evidence type="ECO:0000256" key="4">
    <source>
        <dbReference type="ARBA" id="ARBA00022980"/>
    </source>
</evidence>
<evidence type="ECO:0000256" key="3">
    <source>
        <dbReference type="ARBA" id="ARBA00022946"/>
    </source>
</evidence>
<protein>
    <recommendedName>
        <fullName evidence="7">Ribosomal protein</fullName>
    </recommendedName>
</protein>
<dbReference type="OrthoDB" id="10265903at2759"/>
<evidence type="ECO:0000256" key="8">
    <source>
        <dbReference type="SAM" id="MobiDB-lite"/>
    </source>
</evidence>
<dbReference type="GO" id="GO:0003735">
    <property type="term" value="F:structural constituent of ribosome"/>
    <property type="evidence" value="ECO:0007669"/>
    <property type="project" value="InterPro"/>
</dbReference>
<keyword evidence="5" id="KW-0496">Mitochondrion</keyword>
<keyword evidence="6 7" id="KW-0687">Ribonucleoprotein</keyword>
<feature type="non-terminal residue" evidence="9">
    <location>
        <position position="1"/>
    </location>
</feature>